<organism evidence="3">
    <name type="scientific">Homalodisca liturata</name>
    <dbReference type="NCBI Taxonomy" id="320908"/>
    <lineage>
        <taxon>Eukaryota</taxon>
        <taxon>Metazoa</taxon>
        <taxon>Ecdysozoa</taxon>
        <taxon>Arthropoda</taxon>
        <taxon>Hexapoda</taxon>
        <taxon>Insecta</taxon>
        <taxon>Pterygota</taxon>
        <taxon>Neoptera</taxon>
        <taxon>Paraneoptera</taxon>
        <taxon>Hemiptera</taxon>
        <taxon>Auchenorrhyncha</taxon>
        <taxon>Membracoidea</taxon>
        <taxon>Cicadellidae</taxon>
        <taxon>Cicadellinae</taxon>
        <taxon>Proconiini</taxon>
        <taxon>Homalodisca</taxon>
    </lineage>
</organism>
<proteinExistence type="predicted"/>
<dbReference type="AlphaFoldDB" id="A0A1B6IVD5"/>
<keyword evidence="1" id="KW-0472">Membrane</keyword>
<dbReference type="EMBL" id="GECU01016800">
    <property type="protein sequence ID" value="JAS90906.1"/>
    <property type="molecule type" value="Transcribed_RNA"/>
</dbReference>
<feature type="non-terminal residue" evidence="3">
    <location>
        <position position="144"/>
    </location>
</feature>
<dbReference type="SUPFAM" id="SSF110019">
    <property type="entry name" value="ERO1-like"/>
    <property type="match status" value="1"/>
</dbReference>
<reference evidence="3" key="1">
    <citation type="submission" date="2015-11" db="EMBL/GenBank/DDBJ databases">
        <title>De novo transcriptome assembly of four potential Pierce s Disease insect vectors from Arizona vineyards.</title>
        <authorList>
            <person name="Tassone E.E."/>
        </authorList>
    </citation>
    <scope>NUCLEOTIDE SEQUENCE</scope>
</reference>
<sequence>WADLYGIARSSAQMSRLLSGLRFSIGTHIAAFHTKILGRYFANPGLFQRKFSAAYKENFVELYAVLRTAVASLASNPAEINGEVLELSRKIMEENGRVRETSRPAHGVRVPSPRPGISDQVNPDNIFIDPQHITTLTEMLEPLG</sequence>
<evidence type="ECO:0000313" key="3">
    <source>
        <dbReference type="EMBL" id="JAS90906.1"/>
    </source>
</evidence>
<evidence type="ECO:0000256" key="1">
    <source>
        <dbReference type="ARBA" id="ARBA00023136"/>
    </source>
</evidence>
<dbReference type="InterPro" id="IPR037192">
    <property type="entry name" value="ERO1-like_sf"/>
</dbReference>
<name>A0A1B6IVD5_9HEMI</name>
<accession>A0A1B6IVD5</accession>
<feature type="region of interest" description="Disordered" evidence="2">
    <location>
        <begin position="100"/>
        <end position="121"/>
    </location>
</feature>
<gene>
    <name evidence="3" type="ORF">g.56075</name>
</gene>
<evidence type="ECO:0000256" key="2">
    <source>
        <dbReference type="SAM" id="MobiDB-lite"/>
    </source>
</evidence>
<protein>
    <submittedName>
        <fullName evidence="3">Uncharacterized protein</fullName>
    </submittedName>
</protein>
<feature type="non-terminal residue" evidence="3">
    <location>
        <position position="1"/>
    </location>
</feature>